<dbReference type="Proteomes" id="UP001165083">
    <property type="component" value="Unassembled WGS sequence"/>
</dbReference>
<sequence>MIGHIYRIIHLESDIQYVGSTFNEPRKKWQNHKQYYREWLSDKCNRCVIYTYFRQHGIDKFKLIPMKSYGVQDRTHLEAYEQLWINKLNCVNMNNPFRITKMHKKQYATANKDNHQHKAKQWRESNKAKLACKTQCECGGEYCHTNNDRHQKSQRHPQWLTKNS</sequence>
<dbReference type="Gene3D" id="3.40.1440.10">
    <property type="entry name" value="GIY-YIG endonuclease"/>
    <property type="match status" value="1"/>
</dbReference>
<dbReference type="Pfam" id="PF01541">
    <property type="entry name" value="GIY-YIG"/>
    <property type="match status" value="1"/>
</dbReference>
<evidence type="ECO:0000313" key="3">
    <source>
        <dbReference type="Proteomes" id="UP001165083"/>
    </source>
</evidence>
<comment type="caution">
    <text evidence="2">The sequence shown here is derived from an EMBL/GenBank/DDBJ whole genome shotgun (WGS) entry which is preliminary data.</text>
</comment>
<accession>A0A9W6TH51</accession>
<organism evidence="2 3">
    <name type="scientific">Phytophthora lilii</name>
    <dbReference type="NCBI Taxonomy" id="2077276"/>
    <lineage>
        <taxon>Eukaryota</taxon>
        <taxon>Sar</taxon>
        <taxon>Stramenopiles</taxon>
        <taxon>Oomycota</taxon>
        <taxon>Peronosporomycetes</taxon>
        <taxon>Peronosporales</taxon>
        <taxon>Peronosporaceae</taxon>
        <taxon>Phytophthora</taxon>
    </lineage>
</organism>
<feature type="domain" description="GIY-YIG" evidence="1">
    <location>
        <begin position="3"/>
        <end position="89"/>
    </location>
</feature>
<evidence type="ECO:0000259" key="1">
    <source>
        <dbReference type="Pfam" id="PF01541"/>
    </source>
</evidence>
<protein>
    <submittedName>
        <fullName evidence="2">Unnamed protein product</fullName>
    </submittedName>
</protein>
<dbReference type="EMBL" id="BSXW01000212">
    <property type="protein sequence ID" value="GMF15003.1"/>
    <property type="molecule type" value="Genomic_DNA"/>
</dbReference>
<gene>
    <name evidence="2" type="ORF">Plil01_000506700</name>
</gene>
<proteinExistence type="predicted"/>
<reference evidence="2" key="1">
    <citation type="submission" date="2023-04" db="EMBL/GenBank/DDBJ databases">
        <title>Phytophthora lilii NBRC 32176.</title>
        <authorList>
            <person name="Ichikawa N."/>
            <person name="Sato H."/>
            <person name="Tonouchi N."/>
        </authorList>
    </citation>
    <scope>NUCLEOTIDE SEQUENCE</scope>
    <source>
        <strain evidence="2">NBRC 32176</strain>
    </source>
</reference>
<evidence type="ECO:0000313" key="2">
    <source>
        <dbReference type="EMBL" id="GMF15003.1"/>
    </source>
</evidence>
<keyword evidence="3" id="KW-1185">Reference proteome</keyword>
<dbReference type="SUPFAM" id="SSF82771">
    <property type="entry name" value="GIY-YIG endonuclease"/>
    <property type="match status" value="1"/>
</dbReference>
<dbReference type="InterPro" id="IPR035901">
    <property type="entry name" value="GIY-YIG_endonuc_sf"/>
</dbReference>
<dbReference type="InterPro" id="IPR000305">
    <property type="entry name" value="GIY-YIG_endonuc"/>
</dbReference>
<dbReference type="OrthoDB" id="120726at2759"/>
<dbReference type="AlphaFoldDB" id="A0A9W6TH51"/>
<name>A0A9W6TH51_9STRA</name>